<keyword evidence="5" id="KW-1185">Reference proteome</keyword>
<evidence type="ECO:0000313" key="5">
    <source>
        <dbReference type="Proteomes" id="UP000012073"/>
    </source>
</evidence>
<dbReference type="RefSeq" id="XP_005711668.1">
    <property type="nucleotide sequence ID" value="XM_005711611.1"/>
</dbReference>
<proteinExistence type="predicted"/>
<gene>
    <name evidence="4" type="ORF">CHC_T00007819001</name>
</gene>
<dbReference type="OrthoDB" id="3309at2759"/>
<feature type="compositionally biased region" description="Acidic residues" evidence="2">
    <location>
        <begin position="370"/>
        <end position="384"/>
    </location>
</feature>
<dbReference type="Proteomes" id="UP000012073">
    <property type="component" value="Unassembled WGS sequence"/>
</dbReference>
<feature type="coiled-coil region" evidence="1">
    <location>
        <begin position="123"/>
        <end position="150"/>
    </location>
</feature>
<dbReference type="AlphaFoldDB" id="R7QTC3"/>
<feature type="transmembrane region" description="Helical" evidence="3">
    <location>
        <begin position="21"/>
        <end position="43"/>
    </location>
</feature>
<dbReference type="KEGG" id="ccp:CHC_T00007819001"/>
<dbReference type="EMBL" id="HG002363">
    <property type="protein sequence ID" value="CDF41374.1"/>
    <property type="molecule type" value="Genomic_DNA"/>
</dbReference>
<feature type="region of interest" description="Disordered" evidence="2">
    <location>
        <begin position="370"/>
        <end position="402"/>
    </location>
</feature>
<evidence type="ECO:0000256" key="2">
    <source>
        <dbReference type="SAM" id="MobiDB-lite"/>
    </source>
</evidence>
<keyword evidence="3" id="KW-0472">Membrane</keyword>
<dbReference type="Gramene" id="CDF41374">
    <property type="protein sequence ID" value="CDF41374"/>
    <property type="gene ID" value="CHC_T00007819001"/>
</dbReference>
<protein>
    <submittedName>
        <fullName evidence="4">Uncharacterized protein</fullName>
    </submittedName>
</protein>
<sequence length="402" mass="45195">MSLWGKPGIQPLRYVRAALEGAAIFAFWASIWVSVDSVFFGTFKLRFGGTVMTSFDMFLDYCTKGLPFSYKGSLVYTPINAFHEVANRKFISSLAMNTSPGQMFLSLPAILGPLFIVLMRESYEGLKVAMKELMSEMKQVANAKKTKKRKPKKAGMTKELEEEIYTYFDTIQTTFLMGLLIEVIQNNDRLGVISLMSLIPPCVVCIAGTIFGPDSSRNFRYAHLVFTVAMVFFYGFMHQSGIPRVLLRGGAGSLSLIPQNADLVMYKGIIGHRSFLGPNFKNISVYDGGDSRLKLMTTLRELKNQDGYQEDRLLVCAPATTQMKTEEFEVVGMLAGGHMSIAELPNNIDDAVKKSALMAYKFVGDEDEAIIRDDEEAAEEEEREREEKRKQKQRKKEGKEEL</sequence>
<feature type="transmembrane region" description="Helical" evidence="3">
    <location>
        <begin position="219"/>
        <end position="237"/>
    </location>
</feature>
<evidence type="ECO:0000313" key="4">
    <source>
        <dbReference type="EMBL" id="CDF41374.1"/>
    </source>
</evidence>
<dbReference type="GeneID" id="17319385"/>
<reference evidence="5" key="1">
    <citation type="journal article" date="2013" name="Proc. Natl. Acad. Sci. U.S.A.">
        <title>Genome structure and metabolic features in the red seaweed Chondrus crispus shed light on evolution of the Archaeplastida.</title>
        <authorList>
            <person name="Collen J."/>
            <person name="Porcel B."/>
            <person name="Carre W."/>
            <person name="Ball S.G."/>
            <person name="Chaparro C."/>
            <person name="Tonon T."/>
            <person name="Barbeyron T."/>
            <person name="Michel G."/>
            <person name="Noel B."/>
            <person name="Valentin K."/>
            <person name="Elias M."/>
            <person name="Artiguenave F."/>
            <person name="Arun A."/>
            <person name="Aury J.M."/>
            <person name="Barbosa-Neto J.F."/>
            <person name="Bothwell J.H."/>
            <person name="Bouget F.Y."/>
            <person name="Brillet L."/>
            <person name="Cabello-Hurtado F."/>
            <person name="Capella-Gutierrez S."/>
            <person name="Charrier B."/>
            <person name="Cladiere L."/>
            <person name="Cock J.M."/>
            <person name="Coelho S.M."/>
            <person name="Colleoni C."/>
            <person name="Czjzek M."/>
            <person name="Da Silva C."/>
            <person name="Delage L."/>
            <person name="Denoeud F."/>
            <person name="Deschamps P."/>
            <person name="Dittami S.M."/>
            <person name="Gabaldon T."/>
            <person name="Gachon C.M."/>
            <person name="Groisillier A."/>
            <person name="Herve C."/>
            <person name="Jabbari K."/>
            <person name="Katinka M."/>
            <person name="Kloareg B."/>
            <person name="Kowalczyk N."/>
            <person name="Labadie K."/>
            <person name="Leblanc C."/>
            <person name="Lopez P.J."/>
            <person name="McLachlan D.H."/>
            <person name="Meslet-Cladiere L."/>
            <person name="Moustafa A."/>
            <person name="Nehr Z."/>
            <person name="Nyvall Collen P."/>
            <person name="Panaud O."/>
            <person name="Partensky F."/>
            <person name="Poulain J."/>
            <person name="Rensing S.A."/>
            <person name="Rousvoal S."/>
            <person name="Samson G."/>
            <person name="Symeonidi A."/>
            <person name="Weissenbach J."/>
            <person name="Zambounis A."/>
            <person name="Wincker P."/>
            <person name="Boyen C."/>
        </authorList>
    </citation>
    <scope>NUCLEOTIDE SEQUENCE [LARGE SCALE GENOMIC DNA]</scope>
    <source>
        <strain evidence="5">cv. Stackhouse</strain>
    </source>
</reference>
<feature type="transmembrane region" description="Helical" evidence="3">
    <location>
        <begin position="190"/>
        <end position="212"/>
    </location>
</feature>
<accession>R7QTC3</accession>
<organism evidence="4 5">
    <name type="scientific">Chondrus crispus</name>
    <name type="common">Carrageen Irish moss</name>
    <name type="synonym">Polymorpha crispa</name>
    <dbReference type="NCBI Taxonomy" id="2769"/>
    <lineage>
        <taxon>Eukaryota</taxon>
        <taxon>Rhodophyta</taxon>
        <taxon>Florideophyceae</taxon>
        <taxon>Rhodymeniophycidae</taxon>
        <taxon>Gigartinales</taxon>
        <taxon>Gigartinaceae</taxon>
        <taxon>Chondrus</taxon>
    </lineage>
</organism>
<dbReference type="STRING" id="2769.R7QTC3"/>
<keyword evidence="1" id="KW-0175">Coiled coil</keyword>
<keyword evidence="3" id="KW-0812">Transmembrane</keyword>
<evidence type="ECO:0000256" key="3">
    <source>
        <dbReference type="SAM" id="Phobius"/>
    </source>
</evidence>
<evidence type="ECO:0000256" key="1">
    <source>
        <dbReference type="SAM" id="Coils"/>
    </source>
</evidence>
<name>R7QTC3_CHOCR</name>
<keyword evidence="3" id="KW-1133">Transmembrane helix</keyword>